<dbReference type="EMBL" id="FRXO01000004">
    <property type="protein sequence ID" value="SHO65715.1"/>
    <property type="molecule type" value="Genomic_DNA"/>
</dbReference>
<dbReference type="RefSeq" id="WP_073628806.1">
    <property type="nucleotide sequence ID" value="NZ_FRXO01000004.1"/>
</dbReference>
<feature type="signal peptide" evidence="2">
    <location>
        <begin position="1"/>
        <end position="28"/>
    </location>
</feature>
<feature type="compositionally biased region" description="Basic and acidic residues" evidence="1">
    <location>
        <begin position="64"/>
        <end position="76"/>
    </location>
</feature>
<evidence type="ECO:0000313" key="4">
    <source>
        <dbReference type="Proteomes" id="UP000186406"/>
    </source>
</evidence>
<proteinExistence type="predicted"/>
<keyword evidence="2" id="KW-0732">Signal</keyword>
<dbReference type="PROSITE" id="PS51257">
    <property type="entry name" value="PROKAR_LIPOPROTEIN"/>
    <property type="match status" value="1"/>
</dbReference>
<feature type="chain" id="PRO_5012478253" evidence="2">
    <location>
        <begin position="29"/>
        <end position="454"/>
    </location>
</feature>
<dbReference type="AlphaFoldDB" id="A0A1M7ZLE0"/>
<evidence type="ECO:0000256" key="1">
    <source>
        <dbReference type="SAM" id="MobiDB-lite"/>
    </source>
</evidence>
<feature type="compositionally biased region" description="Low complexity" evidence="1">
    <location>
        <begin position="115"/>
        <end position="130"/>
    </location>
</feature>
<reference evidence="3 4" key="1">
    <citation type="submission" date="2016-12" db="EMBL/GenBank/DDBJ databases">
        <authorList>
            <person name="Song W.-J."/>
            <person name="Kurnit D.M."/>
        </authorList>
    </citation>
    <scope>NUCLEOTIDE SEQUENCE [LARGE SCALE GENOMIC DNA]</scope>
    <source>
        <strain evidence="3 4">DSM 19599</strain>
    </source>
</reference>
<organism evidence="3 4">
    <name type="scientific">Pseudoxanthobacter soli DSM 19599</name>
    <dbReference type="NCBI Taxonomy" id="1123029"/>
    <lineage>
        <taxon>Bacteria</taxon>
        <taxon>Pseudomonadati</taxon>
        <taxon>Pseudomonadota</taxon>
        <taxon>Alphaproteobacteria</taxon>
        <taxon>Hyphomicrobiales</taxon>
        <taxon>Segnochrobactraceae</taxon>
        <taxon>Pseudoxanthobacter</taxon>
    </lineage>
</organism>
<accession>A0A1M7ZLE0</accession>
<protein>
    <submittedName>
        <fullName evidence="3">Uncharacterized protein</fullName>
    </submittedName>
</protein>
<dbReference type="Proteomes" id="UP000186406">
    <property type="component" value="Unassembled WGS sequence"/>
</dbReference>
<evidence type="ECO:0000313" key="3">
    <source>
        <dbReference type="EMBL" id="SHO65715.1"/>
    </source>
</evidence>
<dbReference type="OrthoDB" id="7824623at2"/>
<name>A0A1M7ZLE0_9HYPH</name>
<feature type="region of interest" description="Disordered" evidence="1">
    <location>
        <begin position="57"/>
        <end position="141"/>
    </location>
</feature>
<keyword evidence="4" id="KW-1185">Reference proteome</keyword>
<gene>
    <name evidence="3" type="ORF">SAMN02745172_02361</name>
</gene>
<feature type="compositionally biased region" description="Basic and acidic residues" evidence="1">
    <location>
        <begin position="87"/>
        <end position="103"/>
    </location>
</feature>
<feature type="compositionally biased region" description="Pro residues" evidence="1">
    <location>
        <begin position="131"/>
        <end position="141"/>
    </location>
</feature>
<sequence>MMSAKRPRIGAGLATLLLASCLSGAAFAAAPTGNPIADAFLAGLEARGFKDVTVESVTGDSDTAELKGIRAVEDRPAPPPAEAATPDEAKPDAAAPDEAKPDEATGDSGGDDGGSESADGGATGQAAPAEPATPPAPPPAPMVLTVNHLLIDNAGVDGGRIKAGVFNADGLSFVDDESKLTVGSLAASDIEIPSADSVKSGDDLNKAQALYKQVTISDVLATDKDGFAVPVKTITASTDDIVDGIPHSGAFAASGIVIDVNQVADQDFKKELLALGYTTLNLSVSAKGAWHPDKSSATIDQLEVNADGIGSLTLTSEIGGLSKEAVAALSDPAQSDKSDAVIQGLTLEKMTITFKNQTLVQRVLEAQAKDAGVSADVYASQLAAAMPMLLMPLKNPEFQNTTAAAISTFLKDPKTLTVTASPEQGLSVMEIFGAAMFGPEHLPQMLKASVAANR</sequence>
<evidence type="ECO:0000256" key="2">
    <source>
        <dbReference type="SAM" id="SignalP"/>
    </source>
</evidence>